<protein>
    <submittedName>
        <fullName evidence="2">Uncharacterized protein</fullName>
    </submittedName>
</protein>
<sequence>MKTNSNDDDDTALTQWYAASCTNMGRPTACIYIPARCDDHHPSSIFEREGVVVVVVASEFASSGTDLNGTHFPAPAGDRLRQLHHGPQCEALKQPPAQLGSDEEEDSRSISERGVAVAGSEYSMSLTSRQ</sequence>
<gene>
    <name evidence="2" type="ORF">FNV43_RR02257</name>
</gene>
<organism evidence="2 3">
    <name type="scientific">Rhamnella rubrinervis</name>
    <dbReference type="NCBI Taxonomy" id="2594499"/>
    <lineage>
        <taxon>Eukaryota</taxon>
        <taxon>Viridiplantae</taxon>
        <taxon>Streptophyta</taxon>
        <taxon>Embryophyta</taxon>
        <taxon>Tracheophyta</taxon>
        <taxon>Spermatophyta</taxon>
        <taxon>Magnoliopsida</taxon>
        <taxon>eudicotyledons</taxon>
        <taxon>Gunneridae</taxon>
        <taxon>Pentapetalae</taxon>
        <taxon>rosids</taxon>
        <taxon>fabids</taxon>
        <taxon>Rosales</taxon>
        <taxon>Rhamnaceae</taxon>
        <taxon>rhamnoid group</taxon>
        <taxon>Rhamneae</taxon>
        <taxon>Rhamnella</taxon>
    </lineage>
</organism>
<evidence type="ECO:0000256" key="1">
    <source>
        <dbReference type="SAM" id="MobiDB-lite"/>
    </source>
</evidence>
<name>A0A8K0HSD8_9ROSA</name>
<comment type="caution">
    <text evidence="2">The sequence shown here is derived from an EMBL/GenBank/DDBJ whole genome shotgun (WGS) entry which is preliminary data.</text>
</comment>
<keyword evidence="3" id="KW-1185">Reference proteome</keyword>
<feature type="region of interest" description="Disordered" evidence="1">
    <location>
        <begin position="89"/>
        <end position="116"/>
    </location>
</feature>
<dbReference type="EMBL" id="VOIH02000001">
    <property type="protein sequence ID" value="KAF3457599.1"/>
    <property type="molecule type" value="Genomic_DNA"/>
</dbReference>
<dbReference type="AlphaFoldDB" id="A0A8K0HSD8"/>
<accession>A0A8K0HSD8</accession>
<proteinExistence type="predicted"/>
<dbReference type="Proteomes" id="UP000796880">
    <property type="component" value="Unassembled WGS sequence"/>
</dbReference>
<reference evidence="2" key="1">
    <citation type="submission" date="2020-03" db="EMBL/GenBank/DDBJ databases">
        <title>A high-quality chromosome-level genome assembly of a woody plant with both climbing and erect habits, Rhamnella rubrinervis.</title>
        <authorList>
            <person name="Lu Z."/>
            <person name="Yang Y."/>
            <person name="Zhu X."/>
            <person name="Sun Y."/>
        </authorList>
    </citation>
    <scope>NUCLEOTIDE SEQUENCE</scope>
    <source>
        <strain evidence="2">BYM</strain>
        <tissue evidence="2">Leaf</tissue>
    </source>
</reference>
<evidence type="ECO:0000313" key="2">
    <source>
        <dbReference type="EMBL" id="KAF3457599.1"/>
    </source>
</evidence>
<evidence type="ECO:0000313" key="3">
    <source>
        <dbReference type="Proteomes" id="UP000796880"/>
    </source>
</evidence>